<dbReference type="Gene3D" id="3.30.750.70">
    <property type="entry name" value="4-hydroxybutyrate coenzyme like domains"/>
    <property type="match status" value="1"/>
</dbReference>
<dbReference type="EMBL" id="CP036259">
    <property type="protein sequence ID" value="QDR82432.1"/>
    <property type="molecule type" value="Genomic_DNA"/>
</dbReference>
<feature type="domain" description="Acetyl-CoA hydrolase/transferase N-terminal" evidence="4">
    <location>
        <begin position="5"/>
        <end position="188"/>
    </location>
</feature>
<dbReference type="UniPathway" id="UPA00863"/>
<keyword evidence="3" id="KW-0276">Fatty acid metabolism</keyword>
<gene>
    <name evidence="6" type="ORF">SPTER_38600</name>
</gene>
<keyword evidence="7" id="KW-1185">Reference proteome</keyword>
<dbReference type="KEGG" id="sted:SPTER_38600"/>
<sequence length="447" mass="49863">MNLLQEYRSKLVSAEKAVKVIKAGDWVDYNFVLSQPVLLDKALAARKDELRDVKIRGGMRLTPLEVVEIDPNREHFCYNSWHFSAYERQLSDRGLCNYIPMIYRNMPLFYRKSLEVDVAMFTVAPMSSDGYFNFSLTNSASKAIAEQAKIVILEINKQLPVITGGQEEGIHIREIDYIVEGDNPELPVINPVQVSDTDKKIAQFIMREIKDGSTIQLGVGALPNAVGTMIAESDLKNLGMHTEMLVDAYMTMTRAGKITNTLKNINKGKGVFSFCAGSKDLYEWTNDNPALISVPIDYANDPHTMAKNDNLVTINNCVEVDILGQVTAETAGSRQLSGTGGQLDFLTGGYLSQGGKSFICFTSTFTDKRTGQMKSRVLKNLPLSSVVTNPRTQAHYLVTEWGVADLAGRSTWERAERIINIAHPAFREDLIRAAEQLGIWRQSNKHL</sequence>
<organism evidence="6 7">
    <name type="scientific">Sporomusa termitida</name>
    <dbReference type="NCBI Taxonomy" id="2377"/>
    <lineage>
        <taxon>Bacteria</taxon>
        <taxon>Bacillati</taxon>
        <taxon>Bacillota</taxon>
        <taxon>Negativicutes</taxon>
        <taxon>Selenomonadales</taxon>
        <taxon>Sporomusaceae</taxon>
        <taxon>Sporomusa</taxon>
    </lineage>
</organism>
<evidence type="ECO:0000259" key="5">
    <source>
        <dbReference type="Pfam" id="PF13336"/>
    </source>
</evidence>
<accession>A0A517DYK4</accession>
<dbReference type="InterPro" id="IPR038460">
    <property type="entry name" value="AcetylCoA_hyd_C_sf"/>
</dbReference>
<keyword evidence="2 3" id="KW-0808">Transferase</keyword>
<dbReference type="InterPro" id="IPR003702">
    <property type="entry name" value="ActCoA_hydro_N"/>
</dbReference>
<comment type="pathway">
    <text evidence="3">Lipid metabolism; butanoate metabolism.</text>
</comment>
<dbReference type="Proteomes" id="UP000320776">
    <property type="component" value="Chromosome"/>
</dbReference>
<comment type="subcellular location">
    <subcellularLocation>
        <location evidence="3">Cytoplasm</location>
    </subcellularLocation>
</comment>
<keyword evidence="3" id="KW-0443">Lipid metabolism</keyword>
<feature type="binding site" evidence="3">
    <location>
        <position position="341"/>
    </location>
    <ligand>
        <name>CoA</name>
        <dbReference type="ChEBI" id="CHEBI:57287"/>
    </ligand>
</feature>
<evidence type="ECO:0000256" key="2">
    <source>
        <dbReference type="ARBA" id="ARBA00022679"/>
    </source>
</evidence>
<dbReference type="InterPro" id="IPR046433">
    <property type="entry name" value="ActCoA_hydro"/>
</dbReference>
<dbReference type="AlphaFoldDB" id="A0A517DYK4"/>
<dbReference type="GO" id="GO:0006083">
    <property type="term" value="P:acetate metabolic process"/>
    <property type="evidence" value="ECO:0007669"/>
    <property type="project" value="InterPro"/>
</dbReference>
<evidence type="ECO:0000256" key="3">
    <source>
        <dbReference type="HAMAP-Rule" id="MF_03228"/>
    </source>
</evidence>
<comment type="catalytic activity">
    <reaction evidence="3">
        <text>butanoate + acetyl-CoA = butanoyl-CoA + acetate</text>
        <dbReference type="Rhea" id="RHEA:30071"/>
        <dbReference type="ChEBI" id="CHEBI:17968"/>
        <dbReference type="ChEBI" id="CHEBI:30089"/>
        <dbReference type="ChEBI" id="CHEBI:57288"/>
        <dbReference type="ChEBI" id="CHEBI:57371"/>
    </reaction>
</comment>
<dbReference type="GO" id="GO:0008775">
    <property type="term" value="F:acetate CoA-transferase activity"/>
    <property type="evidence" value="ECO:0007669"/>
    <property type="project" value="InterPro"/>
</dbReference>
<dbReference type="SUPFAM" id="SSF100950">
    <property type="entry name" value="NagB/RpiA/CoA transferase-like"/>
    <property type="match status" value="2"/>
</dbReference>
<evidence type="ECO:0000256" key="1">
    <source>
        <dbReference type="ARBA" id="ARBA00009632"/>
    </source>
</evidence>
<dbReference type="InterPro" id="IPR023990">
    <property type="entry name" value="Butryl-CoA_acetate_CoA_Tfrase"/>
</dbReference>
<name>A0A517DYK4_9FIRM</name>
<feature type="binding site" evidence="3">
    <location>
        <position position="318"/>
    </location>
    <ligand>
        <name>CoA</name>
        <dbReference type="ChEBI" id="CHEBI:57287"/>
    </ligand>
</feature>
<dbReference type="Gene3D" id="3.40.1080.10">
    <property type="entry name" value="Glutaconate Coenzyme A-transferase"/>
    <property type="match status" value="1"/>
</dbReference>
<dbReference type="GO" id="GO:0019605">
    <property type="term" value="P:butyrate metabolic process"/>
    <property type="evidence" value="ECO:0007669"/>
    <property type="project" value="UniProtKB-UniRule"/>
</dbReference>
<dbReference type="EC" id="2.8.3.-" evidence="3"/>
<dbReference type="Pfam" id="PF13336">
    <property type="entry name" value="AcetylCoA_hyd_C"/>
    <property type="match status" value="1"/>
</dbReference>
<dbReference type="GO" id="GO:0006084">
    <property type="term" value="P:acetyl-CoA metabolic process"/>
    <property type="evidence" value="ECO:0007669"/>
    <property type="project" value="UniProtKB-UniRule"/>
</dbReference>
<protein>
    <recommendedName>
        <fullName evidence="3">Probable butyrate:acetyl-CoA coenzyme A-transferase</fullName>
        <shortName evidence="3">Butyrate CoA-transferase</shortName>
        <ecNumber evidence="3">2.8.3.-</ecNumber>
    </recommendedName>
</protein>
<evidence type="ECO:0000259" key="4">
    <source>
        <dbReference type="Pfam" id="PF02550"/>
    </source>
</evidence>
<dbReference type="PANTHER" id="PTHR21432">
    <property type="entry name" value="ACETYL-COA HYDROLASE-RELATED"/>
    <property type="match status" value="1"/>
</dbReference>
<evidence type="ECO:0000313" key="7">
    <source>
        <dbReference type="Proteomes" id="UP000320776"/>
    </source>
</evidence>
<dbReference type="GO" id="GO:0005737">
    <property type="term" value="C:cytoplasm"/>
    <property type="evidence" value="ECO:0007669"/>
    <property type="project" value="UniProtKB-SubCell"/>
</dbReference>
<comment type="function">
    <text evidence="3">Coenzyme A-transferase that converts butyrate to butyryl-CoA.</text>
</comment>
<dbReference type="RefSeq" id="WP_144351821.1">
    <property type="nucleotide sequence ID" value="NZ_CP036259.1"/>
</dbReference>
<dbReference type="Pfam" id="PF02550">
    <property type="entry name" value="AcetylCoA_hydro"/>
    <property type="match status" value="1"/>
</dbReference>
<dbReference type="OrthoDB" id="9801795at2"/>
<reference evidence="6 7" key="1">
    <citation type="submission" date="2019-02" db="EMBL/GenBank/DDBJ databases">
        <title>Closed genome of Sporomusa termitida DSM 4440.</title>
        <authorList>
            <person name="Poehlein A."/>
            <person name="Daniel R."/>
        </authorList>
    </citation>
    <scope>NUCLEOTIDE SEQUENCE [LARGE SCALE GENOMIC DNA]</scope>
    <source>
        <strain evidence="6 7">DSM 4440</strain>
    </source>
</reference>
<dbReference type="Gene3D" id="3.40.1080.20">
    <property type="entry name" value="Acetyl-CoA hydrolase/transferase C-terminal domain"/>
    <property type="match status" value="1"/>
</dbReference>
<feature type="binding site" evidence="3">
    <location>
        <begin position="218"/>
        <end position="222"/>
    </location>
    <ligand>
        <name>CoA</name>
        <dbReference type="ChEBI" id="CHEBI:57287"/>
    </ligand>
</feature>
<dbReference type="InterPro" id="IPR037171">
    <property type="entry name" value="NagB/RpiA_transferase-like"/>
</dbReference>
<keyword evidence="3" id="KW-0963">Cytoplasm</keyword>
<proteinExistence type="inferred from homology"/>
<dbReference type="HAMAP" id="MF_03228">
    <property type="entry name" value="But_CoA_trans"/>
    <property type="match status" value="1"/>
</dbReference>
<comment type="similarity">
    <text evidence="1 3">Belongs to the acetyl-CoA hydrolase/transferase family.</text>
</comment>
<dbReference type="PANTHER" id="PTHR21432:SF20">
    <property type="entry name" value="ACETYL-COA HYDROLASE"/>
    <property type="match status" value="1"/>
</dbReference>
<evidence type="ECO:0000313" key="6">
    <source>
        <dbReference type="EMBL" id="QDR82432.1"/>
    </source>
</evidence>
<feature type="domain" description="Acetyl-CoA hydrolase/transferase C-terminal" evidence="5">
    <location>
        <begin position="277"/>
        <end position="434"/>
    </location>
</feature>
<feature type="active site" description="5-glutamyl coenzyme A thioester intermediate" evidence="3">
    <location>
        <position position="243"/>
    </location>
</feature>
<dbReference type="InterPro" id="IPR026888">
    <property type="entry name" value="AcetylCoA_hyd_C"/>
</dbReference>